<evidence type="ECO:0000313" key="1">
    <source>
        <dbReference type="EMBL" id="PYI16842.1"/>
    </source>
</evidence>
<protein>
    <submittedName>
        <fullName evidence="1">Uncharacterized protein</fullName>
    </submittedName>
</protein>
<sequence length="154" mass="17472">MAIVHARRAYESGAGPADTEQTHKANTHRLQPYRNYFGYRSWERFGTRAKYMPKRLLEQGAEEGAGDNLDVPSGILRPGPTLGNRITCRWSARYRRCQRVTCLSQCCRNGRSGIRDLSNPQKRAVTGFFDSIPIPRQGRSALSLQQNHIQPLEV</sequence>
<dbReference type="Proteomes" id="UP000249829">
    <property type="component" value="Unassembled WGS sequence"/>
</dbReference>
<evidence type="ECO:0000313" key="2">
    <source>
        <dbReference type="Proteomes" id="UP000249829"/>
    </source>
</evidence>
<gene>
    <name evidence="1" type="ORF">BO99DRAFT_211769</name>
</gene>
<accession>A0A2V5H4E9</accession>
<proteinExistence type="predicted"/>
<reference evidence="1 2" key="1">
    <citation type="submission" date="2018-02" db="EMBL/GenBank/DDBJ databases">
        <title>The genomes of Aspergillus section Nigri reveals drivers in fungal speciation.</title>
        <authorList>
            <consortium name="DOE Joint Genome Institute"/>
            <person name="Vesth T.C."/>
            <person name="Nybo J."/>
            <person name="Theobald S."/>
            <person name="Brandl J."/>
            <person name="Frisvad J.C."/>
            <person name="Nielsen K.F."/>
            <person name="Lyhne E.K."/>
            <person name="Kogle M.E."/>
            <person name="Kuo A."/>
            <person name="Riley R."/>
            <person name="Clum A."/>
            <person name="Nolan M."/>
            <person name="Lipzen A."/>
            <person name="Salamov A."/>
            <person name="Henrissat B."/>
            <person name="Wiebenga A."/>
            <person name="De vries R.P."/>
            <person name="Grigoriev I.V."/>
            <person name="Mortensen U.H."/>
            <person name="Andersen M.R."/>
            <person name="Baker S.E."/>
        </authorList>
    </citation>
    <scope>NUCLEOTIDE SEQUENCE [LARGE SCALE GENOMIC DNA]</scope>
    <source>
        <strain evidence="1 2">CBS 115571</strain>
    </source>
</reference>
<dbReference type="AlphaFoldDB" id="A0A2V5H4E9"/>
<organism evidence="1 2">
    <name type="scientific">Aspergillus violaceofuscus (strain CBS 115571)</name>
    <dbReference type="NCBI Taxonomy" id="1450538"/>
    <lineage>
        <taxon>Eukaryota</taxon>
        <taxon>Fungi</taxon>
        <taxon>Dikarya</taxon>
        <taxon>Ascomycota</taxon>
        <taxon>Pezizomycotina</taxon>
        <taxon>Eurotiomycetes</taxon>
        <taxon>Eurotiomycetidae</taxon>
        <taxon>Eurotiales</taxon>
        <taxon>Aspergillaceae</taxon>
        <taxon>Aspergillus</taxon>
    </lineage>
</organism>
<name>A0A2V5H4E9_ASPV1</name>
<dbReference type="EMBL" id="KZ825164">
    <property type="protein sequence ID" value="PYI16842.1"/>
    <property type="molecule type" value="Genomic_DNA"/>
</dbReference>
<keyword evidence="2" id="KW-1185">Reference proteome</keyword>